<dbReference type="EMBL" id="CP009043">
    <property type="protein sequence ID" value="AII14428.1"/>
    <property type="molecule type" value="Genomic_DNA"/>
</dbReference>
<dbReference type="RefSeq" id="WP_038453489.1">
    <property type="nucleotide sequence ID" value="NZ_CP009043.1"/>
</dbReference>
<dbReference type="STRING" id="1244531.CIG2463D_0563"/>
<dbReference type="PATRIC" id="fig|1244531.5.peg.575"/>
<dbReference type="AlphaFoldDB" id="A0A076F9R7"/>
<dbReference type="InterPro" id="IPR036641">
    <property type="entry name" value="HPT_dom_sf"/>
</dbReference>
<reference evidence="4" key="1">
    <citation type="journal article" date="2014" name="Genome Announc.">
        <title>Complete Genome Sequence of Campylobacter iguaniorum Strain 1485ET, Isolated from a Bearded Dragon (Pogona vitticeps).</title>
        <authorList>
            <person name="Gilbert M.J."/>
            <person name="Miller W.G."/>
            <person name="Yee E."/>
            <person name="Kik M."/>
            <person name="Wagenaar J.A."/>
            <person name="Duim B."/>
        </authorList>
    </citation>
    <scope>NUCLEOTIDE SEQUENCE [LARGE SCALE GENOMIC DNA]</scope>
    <source>
        <strain evidence="4">1485E</strain>
    </source>
</reference>
<sequence length="138" mass="16227">MGLLEQLEIKYDLDIVGDFLTHFGIMVESLDPLIINLSRKDLFKNNIDELFRIFHNIKSASGFLQLDPIIKLSSLCEDILEEVRSKKNLYESASNELIDWLLLIADQMEIYRRDIENDEIYFHILNPKIIQIPRNLFS</sequence>
<dbReference type="PROSITE" id="PS50894">
    <property type="entry name" value="HPT"/>
    <property type="match status" value="1"/>
</dbReference>
<evidence type="ECO:0000313" key="4">
    <source>
        <dbReference type="Proteomes" id="UP000028486"/>
    </source>
</evidence>
<keyword evidence="4" id="KW-1185">Reference proteome</keyword>
<feature type="domain" description="HPt" evidence="2">
    <location>
        <begin position="8"/>
        <end position="115"/>
    </location>
</feature>
<dbReference type="Proteomes" id="UP000028486">
    <property type="component" value="Chromosome"/>
</dbReference>
<dbReference type="KEGG" id="caj:CIG1485E_0563"/>
<dbReference type="GO" id="GO:0004672">
    <property type="term" value="F:protein kinase activity"/>
    <property type="evidence" value="ECO:0007669"/>
    <property type="project" value="UniProtKB-ARBA"/>
</dbReference>
<evidence type="ECO:0000313" key="3">
    <source>
        <dbReference type="EMBL" id="AII14428.1"/>
    </source>
</evidence>
<evidence type="ECO:0000259" key="2">
    <source>
        <dbReference type="PROSITE" id="PS50894"/>
    </source>
</evidence>
<dbReference type="eggNOG" id="COG2198">
    <property type="taxonomic scope" value="Bacteria"/>
</dbReference>
<feature type="modified residue" description="Phosphohistidine" evidence="1">
    <location>
        <position position="55"/>
    </location>
</feature>
<name>A0A076F9R7_9BACT</name>
<dbReference type="OrthoDB" id="5339431at2"/>
<keyword evidence="1" id="KW-0597">Phosphoprotein</keyword>
<dbReference type="SUPFAM" id="SSF47226">
    <property type="entry name" value="Histidine-containing phosphotransfer domain, HPT domain"/>
    <property type="match status" value="1"/>
</dbReference>
<dbReference type="HOGENOM" id="CLU_1892315_0_0_7"/>
<organism evidence="3 4">
    <name type="scientific">Campylobacter iguaniorum</name>
    <dbReference type="NCBI Taxonomy" id="1244531"/>
    <lineage>
        <taxon>Bacteria</taxon>
        <taxon>Pseudomonadati</taxon>
        <taxon>Campylobacterota</taxon>
        <taxon>Epsilonproteobacteria</taxon>
        <taxon>Campylobacterales</taxon>
        <taxon>Campylobacteraceae</taxon>
        <taxon>Campylobacter</taxon>
    </lineage>
</organism>
<accession>A0A076F9R7</accession>
<gene>
    <name evidence="3" type="ORF">CIG1485E_0563</name>
</gene>
<proteinExistence type="predicted"/>
<dbReference type="InterPro" id="IPR008207">
    <property type="entry name" value="Sig_transdc_His_kin_Hpt_dom"/>
</dbReference>
<evidence type="ECO:0000256" key="1">
    <source>
        <dbReference type="PROSITE-ProRule" id="PRU00110"/>
    </source>
</evidence>
<dbReference type="Gene3D" id="1.20.120.160">
    <property type="entry name" value="HPT domain"/>
    <property type="match status" value="1"/>
</dbReference>
<dbReference type="Pfam" id="PF01627">
    <property type="entry name" value="Hpt"/>
    <property type="match status" value="1"/>
</dbReference>
<dbReference type="GO" id="GO:0000160">
    <property type="term" value="P:phosphorelay signal transduction system"/>
    <property type="evidence" value="ECO:0007669"/>
    <property type="project" value="InterPro"/>
</dbReference>
<protein>
    <recommendedName>
        <fullName evidence="2">HPt domain-containing protein</fullName>
    </recommendedName>
</protein>